<sequence>MNGHASRTLQTGGSSTNNNNVHARAPMTQPGPSPIAIPAGRRAYHTPTPPSSGTTSPRSSSESIPPGGVFSIDREAPYPDPAPYAPAASPHSMPGSGSGQSGYHYPPAEAAYTRNMQGPQQGYRQDFRPGSSNAYPGPSTASSRTGVNYPVYPTTRMPAPPSYHTPPPLNPPPPPYSSSRPSSHFPASPAPGYYGGVGGPSGPPPYTAWSQGRPSQTGGSATADGQRISGESTQPGASRREQGRRTHGDRR</sequence>
<feature type="compositionally biased region" description="Polar residues" evidence="1">
    <location>
        <begin position="1"/>
        <end position="21"/>
    </location>
</feature>
<organism evidence="2 3">
    <name type="scientific">Phlebiopsis gigantea (strain 11061_1 CR5-6)</name>
    <name type="common">White-rot fungus</name>
    <name type="synonym">Peniophora gigantea</name>
    <dbReference type="NCBI Taxonomy" id="745531"/>
    <lineage>
        <taxon>Eukaryota</taxon>
        <taxon>Fungi</taxon>
        <taxon>Dikarya</taxon>
        <taxon>Basidiomycota</taxon>
        <taxon>Agaricomycotina</taxon>
        <taxon>Agaricomycetes</taxon>
        <taxon>Polyporales</taxon>
        <taxon>Phanerochaetaceae</taxon>
        <taxon>Phlebiopsis</taxon>
    </lineage>
</organism>
<feature type="compositionally biased region" description="Pro residues" evidence="1">
    <location>
        <begin position="158"/>
        <end position="176"/>
    </location>
</feature>
<evidence type="ECO:0000313" key="3">
    <source>
        <dbReference type="Proteomes" id="UP000053257"/>
    </source>
</evidence>
<feature type="compositionally biased region" description="Polar residues" evidence="1">
    <location>
        <begin position="114"/>
        <end position="123"/>
    </location>
</feature>
<name>A0A0C3SDY7_PHLG1</name>
<dbReference type="Proteomes" id="UP000053257">
    <property type="component" value="Unassembled WGS sequence"/>
</dbReference>
<keyword evidence="3" id="KW-1185">Reference proteome</keyword>
<evidence type="ECO:0000256" key="1">
    <source>
        <dbReference type="SAM" id="MobiDB-lite"/>
    </source>
</evidence>
<accession>A0A0C3SDY7</accession>
<feature type="compositionally biased region" description="Basic and acidic residues" evidence="1">
    <location>
        <begin position="238"/>
        <end position="251"/>
    </location>
</feature>
<dbReference type="EMBL" id="KN840440">
    <property type="protein sequence ID" value="KIP12257.1"/>
    <property type="molecule type" value="Genomic_DNA"/>
</dbReference>
<gene>
    <name evidence="2" type="ORF">PHLGIDRAFT_10085</name>
</gene>
<feature type="compositionally biased region" description="Polar residues" evidence="1">
    <location>
        <begin position="130"/>
        <end position="146"/>
    </location>
</feature>
<dbReference type="AlphaFoldDB" id="A0A0C3SDY7"/>
<feature type="region of interest" description="Disordered" evidence="1">
    <location>
        <begin position="1"/>
        <end position="251"/>
    </location>
</feature>
<evidence type="ECO:0000313" key="2">
    <source>
        <dbReference type="EMBL" id="KIP12257.1"/>
    </source>
</evidence>
<feature type="compositionally biased region" description="Low complexity" evidence="1">
    <location>
        <begin position="177"/>
        <end position="192"/>
    </location>
</feature>
<proteinExistence type="predicted"/>
<dbReference type="PRINTS" id="PR01217">
    <property type="entry name" value="PRICHEXTENSN"/>
</dbReference>
<reference evidence="2 3" key="1">
    <citation type="journal article" date="2014" name="PLoS Genet.">
        <title>Analysis of the Phlebiopsis gigantea genome, transcriptome and secretome provides insight into its pioneer colonization strategies of wood.</title>
        <authorList>
            <person name="Hori C."/>
            <person name="Ishida T."/>
            <person name="Igarashi K."/>
            <person name="Samejima M."/>
            <person name="Suzuki H."/>
            <person name="Master E."/>
            <person name="Ferreira P."/>
            <person name="Ruiz-Duenas F.J."/>
            <person name="Held B."/>
            <person name="Canessa P."/>
            <person name="Larrondo L.F."/>
            <person name="Schmoll M."/>
            <person name="Druzhinina I.S."/>
            <person name="Kubicek C.P."/>
            <person name="Gaskell J.A."/>
            <person name="Kersten P."/>
            <person name="St John F."/>
            <person name="Glasner J."/>
            <person name="Sabat G."/>
            <person name="Splinter BonDurant S."/>
            <person name="Syed K."/>
            <person name="Yadav J."/>
            <person name="Mgbeahuruike A.C."/>
            <person name="Kovalchuk A."/>
            <person name="Asiegbu F.O."/>
            <person name="Lackner G."/>
            <person name="Hoffmeister D."/>
            <person name="Rencoret J."/>
            <person name="Gutierrez A."/>
            <person name="Sun H."/>
            <person name="Lindquist E."/>
            <person name="Barry K."/>
            <person name="Riley R."/>
            <person name="Grigoriev I.V."/>
            <person name="Henrissat B."/>
            <person name="Kues U."/>
            <person name="Berka R.M."/>
            <person name="Martinez A.T."/>
            <person name="Covert S.F."/>
            <person name="Blanchette R.A."/>
            <person name="Cullen D."/>
        </authorList>
    </citation>
    <scope>NUCLEOTIDE SEQUENCE [LARGE SCALE GENOMIC DNA]</scope>
    <source>
        <strain evidence="2 3">11061_1 CR5-6</strain>
    </source>
</reference>
<dbReference type="HOGENOM" id="CLU_1107463_0_0_1"/>
<protein>
    <submittedName>
        <fullName evidence="2">Uncharacterized protein</fullName>
    </submittedName>
</protein>
<feature type="compositionally biased region" description="Polar residues" evidence="1">
    <location>
        <begin position="208"/>
        <end position="220"/>
    </location>
</feature>
<feature type="compositionally biased region" description="Low complexity" evidence="1">
    <location>
        <begin position="51"/>
        <end position="68"/>
    </location>
</feature>